<dbReference type="AlphaFoldDB" id="A0AAW0FZR3"/>
<comment type="caution">
    <text evidence="1">The sequence shown here is derived from an EMBL/GenBank/DDBJ whole genome shotgun (WGS) entry which is preliminary data.</text>
</comment>
<name>A0AAW0FZR3_9APHY</name>
<organism evidence="1 2">
    <name type="scientific">Cerrena zonata</name>
    <dbReference type="NCBI Taxonomy" id="2478898"/>
    <lineage>
        <taxon>Eukaryota</taxon>
        <taxon>Fungi</taxon>
        <taxon>Dikarya</taxon>
        <taxon>Basidiomycota</taxon>
        <taxon>Agaricomycotina</taxon>
        <taxon>Agaricomycetes</taxon>
        <taxon>Polyporales</taxon>
        <taxon>Cerrenaceae</taxon>
        <taxon>Cerrena</taxon>
    </lineage>
</organism>
<reference evidence="1 2" key="1">
    <citation type="submission" date="2022-09" db="EMBL/GenBank/DDBJ databases">
        <authorList>
            <person name="Palmer J.M."/>
        </authorList>
    </citation>
    <scope>NUCLEOTIDE SEQUENCE [LARGE SCALE GENOMIC DNA]</scope>
    <source>
        <strain evidence="1 2">DSM 7382</strain>
    </source>
</reference>
<evidence type="ECO:0000313" key="1">
    <source>
        <dbReference type="EMBL" id="KAK7684350.1"/>
    </source>
</evidence>
<sequence length="129" mass="14713">MGVPTPNSISGSLNDHISTIFIFETPGGRGMENILTNDEIEVICGMYVDATDIRNQTALRSWWPLPTVWNVCGLNTNYWTRECEAWFQKHLAKVLAGGVQPLKSGEWHTSLRWHKSKTGKFLHTFETEY</sequence>
<proteinExistence type="predicted"/>
<protein>
    <submittedName>
        <fullName evidence="1">Uncharacterized protein</fullName>
    </submittedName>
</protein>
<accession>A0AAW0FZR3</accession>
<dbReference type="Proteomes" id="UP001385951">
    <property type="component" value="Unassembled WGS sequence"/>
</dbReference>
<dbReference type="EMBL" id="JASBNA010000026">
    <property type="protein sequence ID" value="KAK7684350.1"/>
    <property type="molecule type" value="Genomic_DNA"/>
</dbReference>
<evidence type="ECO:0000313" key="2">
    <source>
        <dbReference type="Proteomes" id="UP001385951"/>
    </source>
</evidence>
<keyword evidence="2" id="KW-1185">Reference proteome</keyword>
<gene>
    <name evidence="1" type="ORF">QCA50_012674</name>
</gene>